<organism evidence="2 3">
    <name type="scientific">Nocardioides piscis</name>
    <dbReference type="NCBI Taxonomy" id="2714938"/>
    <lineage>
        <taxon>Bacteria</taxon>
        <taxon>Bacillati</taxon>
        <taxon>Actinomycetota</taxon>
        <taxon>Actinomycetes</taxon>
        <taxon>Propionibacteriales</taxon>
        <taxon>Nocardioidaceae</taxon>
        <taxon>Nocardioides</taxon>
    </lineage>
</organism>
<protein>
    <submittedName>
        <fullName evidence="2">Uncharacterized protein</fullName>
    </submittedName>
</protein>
<proteinExistence type="predicted"/>
<evidence type="ECO:0000313" key="2">
    <source>
        <dbReference type="EMBL" id="QIK74230.1"/>
    </source>
</evidence>
<gene>
    <name evidence="2" type="ORF">G7071_01030</name>
</gene>
<sequence length="185" mass="20063">MRSTFAALVALVAVPAAAFSLATAPSANADSIGVKDPRDINHGVDLRSVEVDHGTDDIRIVTTHTNLRRSFRSGSSGAVYLDTDPARRGPEYVFVGGYFVGTDYTLLKTDGFGSHNWGRRVKGSYDLSLDFADEQVRMRVATTTLGSPERVRVAVRVAGTRSDGTSKGLVDWLRAPRSFTDWVAQ</sequence>
<evidence type="ECO:0000313" key="3">
    <source>
        <dbReference type="Proteomes" id="UP000502035"/>
    </source>
</evidence>
<evidence type="ECO:0000256" key="1">
    <source>
        <dbReference type="SAM" id="SignalP"/>
    </source>
</evidence>
<reference evidence="2 3" key="1">
    <citation type="submission" date="2020-03" db="EMBL/GenBank/DDBJ databases">
        <title>Nocardioides sp. nov., isolated from fish.</title>
        <authorList>
            <person name="Hyun D.-W."/>
            <person name="Bae J.-W."/>
        </authorList>
    </citation>
    <scope>NUCLEOTIDE SEQUENCE [LARGE SCALE GENOMIC DNA]</scope>
    <source>
        <strain evidence="2 3">HDW12A</strain>
    </source>
</reference>
<keyword evidence="1" id="KW-0732">Signal</keyword>
<name>A0A6G7YBT9_9ACTN</name>
<dbReference type="Proteomes" id="UP000502035">
    <property type="component" value="Chromosome"/>
</dbReference>
<feature type="signal peptide" evidence="1">
    <location>
        <begin position="1"/>
        <end position="29"/>
    </location>
</feature>
<dbReference type="KEGG" id="npi:G7071_01030"/>
<accession>A0A6G7YBT9</accession>
<feature type="chain" id="PRO_5026324629" evidence="1">
    <location>
        <begin position="30"/>
        <end position="185"/>
    </location>
</feature>
<keyword evidence="3" id="KW-1185">Reference proteome</keyword>
<dbReference type="EMBL" id="CP049866">
    <property type="protein sequence ID" value="QIK74230.1"/>
    <property type="molecule type" value="Genomic_DNA"/>
</dbReference>
<dbReference type="RefSeq" id="WP_166313866.1">
    <property type="nucleotide sequence ID" value="NZ_CP049866.1"/>
</dbReference>
<dbReference type="AlphaFoldDB" id="A0A6G7YBT9"/>